<dbReference type="PANTHER" id="PTHR12151:SF25">
    <property type="entry name" value="LINALOOL DEHYDRATASE_ISOMERASE DOMAIN-CONTAINING PROTEIN"/>
    <property type="match status" value="1"/>
</dbReference>
<dbReference type="GO" id="GO:0046872">
    <property type="term" value="F:metal ion binding"/>
    <property type="evidence" value="ECO:0007669"/>
    <property type="project" value="UniProtKB-KW"/>
</dbReference>
<evidence type="ECO:0000259" key="5">
    <source>
        <dbReference type="PROSITE" id="PS51352"/>
    </source>
</evidence>
<gene>
    <name evidence="6" type="ORF">SAMN06297229_0302</name>
</gene>
<protein>
    <submittedName>
        <fullName evidence="6">Protein SCO1/2</fullName>
    </submittedName>
</protein>
<dbReference type="AlphaFoldDB" id="A0A1Y6EHQ2"/>
<dbReference type="InterPro" id="IPR013766">
    <property type="entry name" value="Thioredoxin_domain"/>
</dbReference>
<evidence type="ECO:0000256" key="4">
    <source>
        <dbReference type="PIRSR" id="PIRSR603782-2"/>
    </source>
</evidence>
<sequence length="209" mass="23239">MQKFIIAVIAIAAAAIGIISYQQFGEQEPTTALVYEPPRALADFTLASTAADQVGPEDLKGQWTLLFTGYTFCPDICPTTMAQLRDLLPKLQEVASAPVKVWLISVDPQRDDIKRLTDYTGFFGEDFEGVRAEHKDLFPFVRGLGLMYSIPDEGESDYLVNHSAAIILVNPDGNRHAIFNAEHVRGEIPTVDMDSLERDFAILADRYQD</sequence>
<keyword evidence="4" id="KW-1015">Disulfide bond</keyword>
<proteinExistence type="inferred from homology"/>
<evidence type="ECO:0000256" key="3">
    <source>
        <dbReference type="PIRSR" id="PIRSR603782-1"/>
    </source>
</evidence>
<dbReference type="Proteomes" id="UP000194450">
    <property type="component" value="Unassembled WGS sequence"/>
</dbReference>
<organism evidence="6 7">
    <name type="scientific">Pseudidiomarina planktonica</name>
    <dbReference type="NCBI Taxonomy" id="1323738"/>
    <lineage>
        <taxon>Bacteria</taxon>
        <taxon>Pseudomonadati</taxon>
        <taxon>Pseudomonadota</taxon>
        <taxon>Gammaproteobacteria</taxon>
        <taxon>Alteromonadales</taxon>
        <taxon>Idiomarinaceae</taxon>
        <taxon>Pseudidiomarina</taxon>
    </lineage>
</organism>
<dbReference type="Gene3D" id="3.40.30.10">
    <property type="entry name" value="Glutaredoxin"/>
    <property type="match status" value="1"/>
</dbReference>
<feature type="disulfide bond" description="Redox-active" evidence="4">
    <location>
        <begin position="73"/>
        <end position="77"/>
    </location>
</feature>
<dbReference type="OrthoDB" id="9790194at2"/>
<keyword evidence="7" id="KW-1185">Reference proteome</keyword>
<dbReference type="CDD" id="cd02968">
    <property type="entry name" value="SCO"/>
    <property type="match status" value="1"/>
</dbReference>
<dbReference type="InterPro" id="IPR036249">
    <property type="entry name" value="Thioredoxin-like_sf"/>
</dbReference>
<dbReference type="RefSeq" id="WP_086433494.1">
    <property type="nucleotide sequence ID" value="NZ_FXWH01000001.1"/>
</dbReference>
<keyword evidence="2 3" id="KW-0186">Copper</keyword>
<reference evidence="7" key="1">
    <citation type="submission" date="2017-04" db="EMBL/GenBank/DDBJ databases">
        <authorList>
            <person name="Varghese N."/>
            <person name="Submissions S."/>
        </authorList>
    </citation>
    <scope>NUCLEOTIDE SEQUENCE [LARGE SCALE GENOMIC DNA]</scope>
</reference>
<dbReference type="SUPFAM" id="SSF52833">
    <property type="entry name" value="Thioredoxin-like"/>
    <property type="match status" value="1"/>
</dbReference>
<dbReference type="PROSITE" id="PS51352">
    <property type="entry name" value="THIOREDOXIN_2"/>
    <property type="match status" value="1"/>
</dbReference>
<accession>A0A1Y6EHQ2</accession>
<dbReference type="EMBL" id="FXWH01000001">
    <property type="protein sequence ID" value="SMQ59683.1"/>
    <property type="molecule type" value="Genomic_DNA"/>
</dbReference>
<dbReference type="Pfam" id="PF02630">
    <property type="entry name" value="SCO1-SenC"/>
    <property type="match status" value="1"/>
</dbReference>
<evidence type="ECO:0000313" key="6">
    <source>
        <dbReference type="EMBL" id="SMQ59683.1"/>
    </source>
</evidence>
<evidence type="ECO:0000256" key="2">
    <source>
        <dbReference type="ARBA" id="ARBA00023008"/>
    </source>
</evidence>
<feature type="domain" description="Thioredoxin" evidence="5">
    <location>
        <begin position="35"/>
        <end position="205"/>
    </location>
</feature>
<keyword evidence="3" id="KW-0479">Metal-binding</keyword>
<dbReference type="PANTHER" id="PTHR12151">
    <property type="entry name" value="ELECTRON TRANSPORT PROTIN SCO1/SENC FAMILY MEMBER"/>
    <property type="match status" value="1"/>
</dbReference>
<name>A0A1Y6EHQ2_9GAMM</name>
<evidence type="ECO:0000313" key="7">
    <source>
        <dbReference type="Proteomes" id="UP000194450"/>
    </source>
</evidence>
<feature type="binding site" evidence="3">
    <location>
        <position position="162"/>
    </location>
    <ligand>
        <name>Cu cation</name>
        <dbReference type="ChEBI" id="CHEBI:23378"/>
    </ligand>
</feature>
<dbReference type="InterPro" id="IPR003782">
    <property type="entry name" value="SCO1/SenC"/>
</dbReference>
<comment type="similarity">
    <text evidence="1">Belongs to the SCO1/2 family.</text>
</comment>
<evidence type="ECO:0000256" key="1">
    <source>
        <dbReference type="ARBA" id="ARBA00010996"/>
    </source>
</evidence>
<feature type="binding site" evidence="3">
    <location>
        <position position="77"/>
    </location>
    <ligand>
        <name>Cu cation</name>
        <dbReference type="ChEBI" id="CHEBI:23378"/>
    </ligand>
</feature>
<feature type="binding site" evidence="3">
    <location>
        <position position="73"/>
    </location>
    <ligand>
        <name>Cu cation</name>
        <dbReference type="ChEBI" id="CHEBI:23378"/>
    </ligand>
</feature>